<dbReference type="AlphaFoldDB" id="A0A438H297"/>
<comment type="caution">
    <text evidence="4">The sequence shown here is derived from an EMBL/GenBank/DDBJ whole genome shotgun (WGS) entry which is preliminary data.</text>
</comment>
<evidence type="ECO:0000259" key="3">
    <source>
        <dbReference type="Pfam" id="PF10536"/>
    </source>
</evidence>
<evidence type="ECO:0000259" key="2">
    <source>
        <dbReference type="Pfam" id="PF03108"/>
    </source>
</evidence>
<name>A0A438H297_VITVI</name>
<reference evidence="4 5" key="1">
    <citation type="journal article" date="2018" name="PLoS Genet.">
        <title>Population sequencing reveals clonal diversity and ancestral inbreeding in the grapevine cultivar Chardonnay.</title>
        <authorList>
            <person name="Roach M.J."/>
            <person name="Johnson D.L."/>
            <person name="Bohlmann J."/>
            <person name="van Vuuren H.J."/>
            <person name="Jones S.J."/>
            <person name="Pretorius I.S."/>
            <person name="Schmidt S.A."/>
            <person name="Borneman A.R."/>
        </authorList>
    </citation>
    <scope>NUCLEOTIDE SEQUENCE [LARGE SCALE GENOMIC DNA]</scope>
    <source>
        <strain evidence="5">cv. Chardonnay</strain>
        <tissue evidence="4">Leaf</tissue>
    </source>
</reference>
<dbReference type="Pfam" id="PF10536">
    <property type="entry name" value="PMD"/>
    <property type="match status" value="1"/>
</dbReference>
<sequence length="848" mass="98775">MLSMIFRYPILMPIGNGNINYIQLPIKDVDDVRLMFHVVAQIPPSNTIEMYLQTRPRDHSSELSPSFDQEIMGHDVEIPAKGNLVVHTNEMDENLAHNEEMRGNLAVVTQSIMRATNNYVDIPFTNENDDVEFYDEDEINEMHYDDEPPTNKASLDDGEHIMPSPMSKQLNCDAINSMTAKPLTSRTGLWNESNELFKGLRFESEEDLQYAIKRYAICRNQHLVVCESEPQLWAVRCKKWQEGCNWRLRACRRKSHGMFEITKYADRHARINAAVRNPLVGWSPPHAQHRYYLRHVVSNFNDKFKNKVLKELAYRVGCQHQPQKYERYMKELKQLDEKSVAWFSKLDTQKWTQAYDLGYRYEWMTTNIAECINGVLKGAQMLPITALVQLTFYQCVSYFETRRAEIRARMVVGDVYTAYAIEKFRRAEAKASGHIVTVFHRIHETFEVITTLHGFHMDKGRNKQVVKLNEGITVRWSRDPWIRQFYMDRPHIGLTLGDTDIDGQRLHLTWLSRSFPILAPDADEESIQRYTRAYILQLIGGFLFSGKSSDKVHLMFLPLLEDFEVAGSPLILLQLRVWERFPFIAPHRLRIAPHDDQLPPPPLAIRWRDEFRTTSISMHVLAQYRHHLDRLIADQIIWQPYVDDMNVGLLDYCTAGKDIWCTISPLICFHIIEWHRPDRVLRHDVDWTTRHADYIRRWSSRRGHIVRGEMDIGSLGYHDPYMVWYRSITIQFLTRTGSFHELLAYTSCCRVRPSIDISPPPHQQLTSSITQSGGVWTRGGGLIRGLVHHLISNRYHPLLDQEMYGLGRRPHMRSSPPLHQQPISSITRSGGVRTRGRGAHTRGTRHTS</sequence>
<dbReference type="InterPro" id="IPR019557">
    <property type="entry name" value="AminoTfrase-like_pln_mobile"/>
</dbReference>
<dbReference type="EMBL" id="QGNW01000296">
    <property type="protein sequence ID" value="RVW78443.1"/>
    <property type="molecule type" value="Genomic_DNA"/>
</dbReference>
<dbReference type="Proteomes" id="UP000288805">
    <property type="component" value="Unassembled WGS sequence"/>
</dbReference>
<feature type="domain" description="Transposase MuDR plant" evidence="2">
    <location>
        <begin position="198"/>
        <end position="261"/>
    </location>
</feature>
<dbReference type="GO" id="GO:0010073">
    <property type="term" value="P:meristem maintenance"/>
    <property type="evidence" value="ECO:0007669"/>
    <property type="project" value="InterPro"/>
</dbReference>
<evidence type="ECO:0000313" key="5">
    <source>
        <dbReference type="Proteomes" id="UP000288805"/>
    </source>
</evidence>
<proteinExistence type="predicted"/>
<dbReference type="InterPro" id="IPR004332">
    <property type="entry name" value="Transposase_MuDR"/>
</dbReference>
<gene>
    <name evidence="4" type="primary">MAIL3_214</name>
    <name evidence="4" type="ORF">CK203_051428</name>
</gene>
<dbReference type="Pfam" id="PF03108">
    <property type="entry name" value="DBD_Tnp_Mut"/>
    <property type="match status" value="1"/>
</dbReference>
<feature type="compositionally biased region" description="Basic residues" evidence="1">
    <location>
        <begin position="834"/>
        <end position="848"/>
    </location>
</feature>
<dbReference type="InterPro" id="IPR044824">
    <property type="entry name" value="MAIN-like"/>
</dbReference>
<dbReference type="PANTHER" id="PTHR46033">
    <property type="entry name" value="PROTEIN MAIN-LIKE 2"/>
    <property type="match status" value="1"/>
</dbReference>
<feature type="region of interest" description="Disordered" evidence="1">
    <location>
        <begin position="808"/>
        <end position="848"/>
    </location>
</feature>
<organism evidence="4 5">
    <name type="scientific">Vitis vinifera</name>
    <name type="common">Grape</name>
    <dbReference type="NCBI Taxonomy" id="29760"/>
    <lineage>
        <taxon>Eukaryota</taxon>
        <taxon>Viridiplantae</taxon>
        <taxon>Streptophyta</taxon>
        <taxon>Embryophyta</taxon>
        <taxon>Tracheophyta</taxon>
        <taxon>Spermatophyta</taxon>
        <taxon>Magnoliopsida</taxon>
        <taxon>eudicotyledons</taxon>
        <taxon>Gunneridae</taxon>
        <taxon>Pentapetalae</taxon>
        <taxon>rosids</taxon>
        <taxon>Vitales</taxon>
        <taxon>Vitaceae</taxon>
        <taxon>Viteae</taxon>
        <taxon>Vitis</taxon>
    </lineage>
</organism>
<accession>A0A438H297</accession>
<feature type="domain" description="Aminotransferase-like plant mobile" evidence="3">
    <location>
        <begin position="567"/>
        <end position="725"/>
    </location>
</feature>
<protein>
    <submittedName>
        <fullName evidence="4">Serine/threonine-protein phosphatase 7 long form-like</fullName>
    </submittedName>
</protein>
<evidence type="ECO:0000256" key="1">
    <source>
        <dbReference type="SAM" id="MobiDB-lite"/>
    </source>
</evidence>
<dbReference type="PANTHER" id="PTHR46033:SF8">
    <property type="entry name" value="PROTEIN MAINTENANCE OF MERISTEMS-LIKE"/>
    <property type="match status" value="1"/>
</dbReference>
<evidence type="ECO:0000313" key="4">
    <source>
        <dbReference type="EMBL" id="RVW78443.1"/>
    </source>
</evidence>